<feature type="domain" description="Nucleoside phosphorylase" evidence="9">
    <location>
        <begin position="35"/>
        <end position="279"/>
    </location>
</feature>
<dbReference type="NCBIfam" id="TIGR01697">
    <property type="entry name" value="PNPH-PUNA-XAPA"/>
    <property type="match status" value="1"/>
</dbReference>
<evidence type="ECO:0000313" key="11">
    <source>
        <dbReference type="Proteomes" id="UP000292927"/>
    </source>
</evidence>
<evidence type="ECO:0000256" key="7">
    <source>
        <dbReference type="PIRNR" id="PIRNR000477"/>
    </source>
</evidence>
<dbReference type="CDD" id="cd09009">
    <property type="entry name" value="PNP-EcPNPII_like"/>
    <property type="match status" value="1"/>
</dbReference>
<feature type="binding site" evidence="8">
    <location>
        <position position="222"/>
    </location>
    <ligand>
        <name>phosphate</name>
        <dbReference type="ChEBI" id="CHEBI:43474"/>
    </ligand>
</feature>
<keyword evidence="5 7" id="KW-0808">Transferase</keyword>
<feature type="binding site" evidence="8">
    <location>
        <position position="203"/>
    </location>
    <ligand>
        <name>a purine D-ribonucleoside</name>
        <dbReference type="ChEBI" id="CHEBI:142355"/>
    </ligand>
</feature>
<dbReference type="Proteomes" id="UP000292927">
    <property type="component" value="Unassembled WGS sequence"/>
</dbReference>
<dbReference type="EC" id="2.4.2.1" evidence="7"/>
<dbReference type="PANTHER" id="PTHR11904">
    <property type="entry name" value="METHYLTHIOADENOSINE/PURINE NUCLEOSIDE PHOSPHORYLASE"/>
    <property type="match status" value="1"/>
</dbReference>
<dbReference type="InterPro" id="IPR011268">
    <property type="entry name" value="Purine_phosphorylase"/>
</dbReference>
<evidence type="ECO:0000256" key="2">
    <source>
        <dbReference type="ARBA" id="ARBA00005058"/>
    </source>
</evidence>
<evidence type="ECO:0000256" key="3">
    <source>
        <dbReference type="ARBA" id="ARBA00006751"/>
    </source>
</evidence>
<dbReference type="NCBIfam" id="NF006054">
    <property type="entry name" value="PRK08202.1"/>
    <property type="match status" value="1"/>
</dbReference>
<dbReference type="UniPathway" id="UPA00606"/>
<feature type="binding site" evidence="8">
    <location>
        <position position="245"/>
    </location>
    <ligand>
        <name>a purine D-ribonucleoside</name>
        <dbReference type="ChEBI" id="CHEBI:142355"/>
    </ligand>
</feature>
<organism evidence="10 11">
    <name type="scientific">Cuneatibacter caecimuris</name>
    <dbReference type="NCBI Taxonomy" id="1796618"/>
    <lineage>
        <taxon>Bacteria</taxon>
        <taxon>Bacillati</taxon>
        <taxon>Bacillota</taxon>
        <taxon>Clostridia</taxon>
        <taxon>Lachnospirales</taxon>
        <taxon>Lachnospiraceae</taxon>
        <taxon>Cuneatibacter</taxon>
    </lineage>
</organism>
<feature type="binding site" evidence="8">
    <location>
        <begin position="91"/>
        <end position="93"/>
    </location>
    <ligand>
        <name>phosphate</name>
        <dbReference type="ChEBI" id="CHEBI:43474"/>
    </ligand>
</feature>
<accession>A0A4Q7P2T4</accession>
<dbReference type="PANTHER" id="PTHR11904:SF9">
    <property type="entry name" value="PURINE NUCLEOSIDE PHOSPHORYLASE-RELATED"/>
    <property type="match status" value="1"/>
</dbReference>
<protein>
    <recommendedName>
        <fullName evidence="7">Purine nucleoside phosphorylase</fullName>
        <ecNumber evidence="7">2.4.2.1</ecNumber>
    </recommendedName>
    <alternativeName>
        <fullName evidence="7">Inosine-guanosine phosphorylase</fullName>
    </alternativeName>
</protein>
<evidence type="ECO:0000256" key="8">
    <source>
        <dbReference type="PIRSR" id="PIRSR000477-2"/>
    </source>
</evidence>
<dbReference type="NCBIfam" id="TIGR01700">
    <property type="entry name" value="PNPH"/>
    <property type="match status" value="1"/>
</dbReference>
<dbReference type="Gene3D" id="3.40.50.1580">
    <property type="entry name" value="Nucleoside phosphorylase domain"/>
    <property type="match status" value="1"/>
</dbReference>
<keyword evidence="4 7" id="KW-0328">Glycosyltransferase</keyword>
<feature type="binding site" evidence="8">
    <location>
        <position position="71"/>
    </location>
    <ligand>
        <name>phosphate</name>
        <dbReference type="ChEBI" id="CHEBI:43474"/>
    </ligand>
</feature>
<keyword evidence="11" id="KW-1185">Reference proteome</keyword>
<dbReference type="SUPFAM" id="SSF53167">
    <property type="entry name" value="Purine and uridine phosphorylases"/>
    <property type="match status" value="1"/>
</dbReference>
<dbReference type="Pfam" id="PF01048">
    <property type="entry name" value="PNP_UDP_1"/>
    <property type="match status" value="1"/>
</dbReference>
<evidence type="ECO:0000256" key="4">
    <source>
        <dbReference type="ARBA" id="ARBA00022676"/>
    </source>
</evidence>
<dbReference type="PIRSF" id="PIRSF000477">
    <property type="entry name" value="PurNPase"/>
    <property type="match status" value="1"/>
</dbReference>
<dbReference type="GO" id="GO:0005737">
    <property type="term" value="C:cytoplasm"/>
    <property type="evidence" value="ECO:0007669"/>
    <property type="project" value="TreeGrafter"/>
</dbReference>
<proteinExistence type="inferred from homology"/>
<dbReference type="GO" id="GO:0009116">
    <property type="term" value="P:nucleoside metabolic process"/>
    <property type="evidence" value="ECO:0007669"/>
    <property type="project" value="InterPro"/>
</dbReference>
<evidence type="ECO:0000256" key="1">
    <source>
        <dbReference type="ARBA" id="ARBA00002678"/>
    </source>
</evidence>
<feature type="binding site" evidence="8">
    <location>
        <position position="123"/>
    </location>
    <ligand>
        <name>phosphate</name>
        <dbReference type="ChEBI" id="CHEBI:43474"/>
    </ligand>
</feature>
<dbReference type="InterPro" id="IPR000845">
    <property type="entry name" value="Nucleoside_phosphorylase_d"/>
</dbReference>
<comment type="caution">
    <text evidence="10">The sequence shown here is derived from an EMBL/GenBank/DDBJ whole genome shotgun (WGS) entry which is preliminary data.</text>
</comment>
<dbReference type="GO" id="GO:0004731">
    <property type="term" value="F:purine-nucleoside phosphorylase activity"/>
    <property type="evidence" value="ECO:0007669"/>
    <property type="project" value="UniProtKB-EC"/>
</dbReference>
<dbReference type="InterPro" id="IPR011270">
    <property type="entry name" value="Pur_Nuc_Pase_Ino/Guo-sp"/>
</dbReference>
<feature type="binding site" evidence="8">
    <location>
        <position position="40"/>
    </location>
    <ligand>
        <name>phosphate</name>
        <dbReference type="ChEBI" id="CHEBI:43474"/>
    </ligand>
</feature>
<comment type="pathway">
    <text evidence="2 7">Purine metabolism; purine nucleoside salvage.</text>
</comment>
<comment type="function">
    <text evidence="1">The purine nucleoside phosphorylases catalyze the phosphorolytic breakdown of the N-glycosidic bond in the beta-(deoxy)ribonucleoside molecules, with the formation of the corresponding free purine bases and pentose-1-phosphate. Cleaves guanosine, inosine, 2'-deoxyguanosine and 2'-deoxyinosine.</text>
</comment>
<sequence>MNEMEVFALSSAVYEKLQKAYQSIQKKIPFVPRTALILGSGLGNFAERFDQEAVIDYHQIEGFPVSTVEGHKGRFIFSHIGGVPVVMMQGRVHYYEGYDMNEVVMPVRLMKLMGAEKLFLTNAAGGLNPDFAAGDFMIITDQISCFVPSPLIGANVNELGTRFPDMSHIYDPELQKILREEADRLQIPVKQGVYVQLTGPNFETPAEVRMCRLLGGDAVGMSTACEAVAANHMGLKICGISFISNPGCGLTESPLSHEEVQQAADQAAPKFEKLVEACIQRM</sequence>
<evidence type="ECO:0000313" key="10">
    <source>
        <dbReference type="EMBL" id="RZS92972.1"/>
    </source>
</evidence>
<dbReference type="InterPro" id="IPR035994">
    <property type="entry name" value="Nucleoside_phosphorylase_sf"/>
</dbReference>
<reference evidence="10 11" key="1">
    <citation type="submission" date="2019-02" db="EMBL/GenBank/DDBJ databases">
        <title>Genomic Encyclopedia of Type Strains, Phase IV (KMG-IV): sequencing the most valuable type-strain genomes for metagenomic binning, comparative biology and taxonomic classification.</title>
        <authorList>
            <person name="Goeker M."/>
        </authorList>
    </citation>
    <scope>NUCLEOTIDE SEQUENCE [LARGE SCALE GENOMIC DNA]</scope>
    <source>
        <strain evidence="10 11">DSM 29486</strain>
    </source>
</reference>
<dbReference type="AlphaFoldDB" id="A0A4Q7P2T4"/>
<name>A0A4Q7P2T4_9FIRM</name>
<comment type="similarity">
    <text evidence="3 7">Belongs to the PNP/MTAP phosphorylase family.</text>
</comment>
<evidence type="ECO:0000256" key="6">
    <source>
        <dbReference type="ARBA" id="ARBA00048556"/>
    </source>
</evidence>
<evidence type="ECO:0000256" key="5">
    <source>
        <dbReference type="ARBA" id="ARBA00022679"/>
    </source>
</evidence>
<evidence type="ECO:0000259" key="9">
    <source>
        <dbReference type="Pfam" id="PF01048"/>
    </source>
</evidence>
<dbReference type="EMBL" id="SGXF01000006">
    <property type="protein sequence ID" value="RZS92972.1"/>
    <property type="molecule type" value="Genomic_DNA"/>
</dbReference>
<gene>
    <name evidence="10" type="ORF">EV209_2717</name>
</gene>
<comment type="catalytic activity">
    <reaction evidence="6">
        <text>a purine 2'-deoxy-D-ribonucleoside + phosphate = a purine nucleobase + 2-deoxy-alpha-D-ribose 1-phosphate</text>
        <dbReference type="Rhea" id="RHEA:36431"/>
        <dbReference type="ChEBI" id="CHEBI:26386"/>
        <dbReference type="ChEBI" id="CHEBI:43474"/>
        <dbReference type="ChEBI" id="CHEBI:57259"/>
        <dbReference type="ChEBI" id="CHEBI:142361"/>
        <dbReference type="EC" id="2.4.2.1"/>
    </reaction>
</comment>